<dbReference type="Gene3D" id="3.30.360.10">
    <property type="entry name" value="Dihydrodipicolinate Reductase, domain 2"/>
    <property type="match status" value="1"/>
</dbReference>
<reference evidence="4 5" key="1">
    <citation type="submission" date="2019-03" db="EMBL/GenBank/DDBJ databases">
        <title>Nematode-trapping fungi genome.</title>
        <authorList>
            <person name="Vidal-Diez De Ulzurrun G."/>
        </authorList>
    </citation>
    <scope>NUCLEOTIDE SEQUENCE [LARGE SCALE GENOMIC DNA]</scope>
    <source>
        <strain evidence="4 5">TWF154</strain>
    </source>
</reference>
<dbReference type="GO" id="GO:0000166">
    <property type="term" value="F:nucleotide binding"/>
    <property type="evidence" value="ECO:0007669"/>
    <property type="project" value="InterPro"/>
</dbReference>
<keyword evidence="2" id="KW-0812">Transmembrane</keyword>
<keyword evidence="2" id="KW-0472">Membrane</keyword>
<feature type="region of interest" description="Disordered" evidence="1">
    <location>
        <begin position="574"/>
        <end position="641"/>
    </location>
</feature>
<evidence type="ECO:0000313" key="4">
    <source>
        <dbReference type="EMBL" id="TGJ74379.1"/>
    </source>
</evidence>
<evidence type="ECO:0000313" key="5">
    <source>
        <dbReference type="Proteomes" id="UP000297595"/>
    </source>
</evidence>
<feature type="domain" description="Gfo/Idh/MocA-like oxidoreductase N-terminal" evidence="3">
    <location>
        <begin position="207"/>
        <end position="308"/>
    </location>
</feature>
<name>A0A8H2EEK7_ORBOL</name>
<dbReference type="AlphaFoldDB" id="A0A8H2EEK7"/>
<gene>
    <name evidence="4" type="ORF">EYR41_001389</name>
</gene>
<feature type="region of interest" description="Disordered" evidence="1">
    <location>
        <begin position="54"/>
        <end position="144"/>
    </location>
</feature>
<organism evidence="4 5">
    <name type="scientific">Orbilia oligospora</name>
    <name type="common">Nematode-trapping fungus</name>
    <name type="synonym">Arthrobotrys oligospora</name>
    <dbReference type="NCBI Taxonomy" id="2813651"/>
    <lineage>
        <taxon>Eukaryota</taxon>
        <taxon>Fungi</taxon>
        <taxon>Dikarya</taxon>
        <taxon>Ascomycota</taxon>
        <taxon>Pezizomycotina</taxon>
        <taxon>Orbiliomycetes</taxon>
        <taxon>Orbiliales</taxon>
        <taxon>Orbiliaceae</taxon>
        <taxon>Orbilia</taxon>
    </lineage>
</organism>
<dbReference type="PANTHER" id="PTHR42840:SF6">
    <property type="entry name" value="BINDING ROSSMANN FOLD OXIDOREDUCTASE, PUTATIVE (AFU_ORTHOLOGUE AFUA_3G11930)-RELATED"/>
    <property type="match status" value="1"/>
</dbReference>
<dbReference type="Gene3D" id="3.40.50.720">
    <property type="entry name" value="NAD(P)-binding Rossmann-like Domain"/>
    <property type="match status" value="1"/>
</dbReference>
<dbReference type="InterPro" id="IPR036291">
    <property type="entry name" value="NAD(P)-bd_dom_sf"/>
</dbReference>
<feature type="compositionally biased region" description="Polar residues" evidence="1">
    <location>
        <begin position="104"/>
        <end position="121"/>
    </location>
</feature>
<feature type="compositionally biased region" description="Polar residues" evidence="1">
    <location>
        <begin position="57"/>
        <end position="71"/>
    </location>
</feature>
<dbReference type="GO" id="GO:0006740">
    <property type="term" value="P:NADPH regeneration"/>
    <property type="evidence" value="ECO:0007669"/>
    <property type="project" value="TreeGrafter"/>
</dbReference>
<dbReference type="EMBL" id="SOZJ01000001">
    <property type="protein sequence ID" value="TGJ74379.1"/>
    <property type="molecule type" value="Genomic_DNA"/>
</dbReference>
<evidence type="ECO:0000259" key="3">
    <source>
        <dbReference type="Pfam" id="PF01408"/>
    </source>
</evidence>
<dbReference type="FunFam" id="3.40.50.720:FF:000778">
    <property type="entry name" value="NAD binding Rossmann fold oxidoreductase, putative"/>
    <property type="match status" value="1"/>
</dbReference>
<sequence length="667" mass="73374">MHRPARTFLFFFVLCQGQIPYLVYFFGAWPFKEQEASPSFKSTLSRCSFFSKMPPVDSTTSHPTEISNRHNPSSSSSPRSYSPESTGLGSPFSLIGTPRGQTRAPITTPSDFSSGTLSSEEISPIDVESKHKLGSEVTLKQSTSKMTSPVNVLMVGTGEYTTGFVGTGASTSDKKVGVVGLTLFDLRRRGKVGELSMVGVNGKKYPAIREHLDKNISKVYNDLDVSFKSFPADDAVDADSYKAAIDQLKPGDAITIFTPDTTHYPIALYAIQRKIHVLLTKPATKTIEEHQHLIRESRKYGVFVFVEHHKRFDPAYSDARAKAQKLGDFNYFYSYMSQPKSQLETFKAWAGKDSDISYYLNSHHVDINESMVPGWKPYKVTASGSRGCATDLGCVPGTEDTITLMVDWVKKDDPTKVATGVYTSSWTAPQKAGVHSNQYFHYLGSKGEIRINQAKRGYDVADDETTGLMWYNPFYMRYAPDEEGNFGGQSGYGYVSFEKFIDACNKLNAGQVTLDELDKRGLPTLANTAATGAILHAGRVSLDEKRTVYLEENEGVWRLGCASGSCSAHASTVTHTPAAPVPAPSLNGTTVREEPEAKSVTTTEPFTVVPTTPTSSTQPSKGTSKVIERQPSSSSLPSLAKRQKSVINWWKKRKNRKSTIPVVETKA</sequence>
<comment type="caution">
    <text evidence="4">The sequence shown here is derived from an EMBL/GenBank/DDBJ whole genome shotgun (WGS) entry which is preliminary data.</text>
</comment>
<dbReference type="Proteomes" id="UP000297595">
    <property type="component" value="Unassembled WGS sequence"/>
</dbReference>
<dbReference type="SUPFAM" id="SSF51735">
    <property type="entry name" value="NAD(P)-binding Rossmann-fold domains"/>
    <property type="match status" value="1"/>
</dbReference>
<evidence type="ECO:0000256" key="1">
    <source>
        <dbReference type="SAM" id="MobiDB-lite"/>
    </source>
</evidence>
<protein>
    <recommendedName>
        <fullName evidence="3">Gfo/Idh/MocA-like oxidoreductase N-terminal domain-containing protein</fullName>
    </recommendedName>
</protein>
<dbReference type="GO" id="GO:0005737">
    <property type="term" value="C:cytoplasm"/>
    <property type="evidence" value="ECO:0007669"/>
    <property type="project" value="TreeGrafter"/>
</dbReference>
<dbReference type="InterPro" id="IPR000683">
    <property type="entry name" value="Gfo/Idh/MocA-like_OxRdtase_N"/>
</dbReference>
<dbReference type="FunFam" id="3.30.360.10:FF:000030">
    <property type="entry name" value="NAD binding Rossmann fold oxidoreductase"/>
    <property type="match status" value="1"/>
</dbReference>
<feature type="compositionally biased region" description="Low complexity" evidence="1">
    <location>
        <begin position="72"/>
        <end position="85"/>
    </location>
</feature>
<feature type="compositionally biased region" description="Low complexity" evidence="1">
    <location>
        <begin position="599"/>
        <end position="624"/>
    </location>
</feature>
<feature type="transmembrane region" description="Helical" evidence="2">
    <location>
        <begin position="7"/>
        <end position="31"/>
    </location>
</feature>
<dbReference type="GO" id="GO:0016491">
    <property type="term" value="F:oxidoreductase activity"/>
    <property type="evidence" value="ECO:0007669"/>
    <property type="project" value="TreeGrafter"/>
</dbReference>
<proteinExistence type="predicted"/>
<keyword evidence="2" id="KW-1133">Transmembrane helix</keyword>
<dbReference type="PANTHER" id="PTHR42840">
    <property type="entry name" value="NAD(P)-BINDING ROSSMANN-FOLD SUPERFAMILY PROTEIN-RELATED"/>
    <property type="match status" value="1"/>
</dbReference>
<evidence type="ECO:0000256" key="2">
    <source>
        <dbReference type="SAM" id="Phobius"/>
    </source>
</evidence>
<dbReference type="Pfam" id="PF01408">
    <property type="entry name" value="GFO_IDH_MocA"/>
    <property type="match status" value="1"/>
</dbReference>
<accession>A0A8H2EEK7</accession>